<name>A0A222P573_9GAMM</name>
<gene>
    <name evidence="1" type="ORF">clem_12330</name>
</gene>
<keyword evidence="2" id="KW-1185">Reference proteome</keyword>
<evidence type="ECO:0000313" key="1">
    <source>
        <dbReference type="EMBL" id="ASQ47001.1"/>
    </source>
</evidence>
<dbReference type="KEGG" id="lcd:clem_12330"/>
<reference evidence="2" key="1">
    <citation type="submission" date="2016-07" db="EMBL/GenBank/DDBJ databases">
        <authorList>
            <person name="Florea S."/>
            <person name="Webb J.S."/>
            <person name="Jaromczyk J."/>
            <person name="Schardl C.L."/>
        </authorList>
    </citation>
    <scope>NUCLEOTIDE SEQUENCE [LARGE SCALE GENOMIC DNA]</scope>
    <source>
        <strain evidence="2">CDC-D5610</strain>
    </source>
</reference>
<organism evidence="1 2">
    <name type="scientific">Legionella clemsonensis</name>
    <dbReference type="NCBI Taxonomy" id="1867846"/>
    <lineage>
        <taxon>Bacteria</taxon>
        <taxon>Pseudomonadati</taxon>
        <taxon>Pseudomonadota</taxon>
        <taxon>Gammaproteobacteria</taxon>
        <taxon>Legionellales</taxon>
        <taxon>Legionellaceae</taxon>
        <taxon>Legionella</taxon>
    </lineage>
</organism>
<sequence length="125" mass="14420">MLDKDSSDELIAKIALSRDILTIKDLKKIDNFPELPLEEENVARFVEQESRILGKEQENYLTRVRGILNRADPIEQLTDRDVLELLLGLKEPSVFKGHEDLLESILANKTLLAANNGKLWKRPRW</sequence>
<dbReference type="AlphaFoldDB" id="A0A222P573"/>
<dbReference type="RefSeq" id="WP_232505476.1">
    <property type="nucleotide sequence ID" value="NZ_CP016397.1"/>
</dbReference>
<dbReference type="EMBL" id="CP016397">
    <property type="protein sequence ID" value="ASQ47001.1"/>
    <property type="molecule type" value="Genomic_DNA"/>
</dbReference>
<dbReference type="Proteomes" id="UP000201728">
    <property type="component" value="Chromosome"/>
</dbReference>
<evidence type="ECO:0000313" key="2">
    <source>
        <dbReference type="Proteomes" id="UP000201728"/>
    </source>
</evidence>
<proteinExistence type="predicted"/>
<protein>
    <submittedName>
        <fullName evidence="1">Uncharacterized protein</fullName>
    </submittedName>
</protein>
<accession>A0A222P573</accession>